<dbReference type="AlphaFoldDB" id="A0A073J2S1"/>
<keyword evidence="1 4" id="KW-0808">Transferase</keyword>
<evidence type="ECO:0000259" key="3">
    <source>
        <dbReference type="Pfam" id="PF12000"/>
    </source>
</evidence>
<dbReference type="CDD" id="cd03818">
    <property type="entry name" value="GT4_ExpC-like"/>
    <property type="match status" value="1"/>
</dbReference>
<dbReference type="EMBL" id="JAMD01000002">
    <property type="protein sequence ID" value="KEJ96908.1"/>
    <property type="molecule type" value="Genomic_DNA"/>
</dbReference>
<evidence type="ECO:0000313" key="4">
    <source>
        <dbReference type="EMBL" id="KEJ96908.1"/>
    </source>
</evidence>
<accession>A0A073J2S1</accession>
<name>A0A073J2S1_9RHOB</name>
<feature type="domain" description="Glycosyl transferase family 1" evidence="2">
    <location>
        <begin position="215"/>
        <end position="383"/>
    </location>
</feature>
<dbReference type="PANTHER" id="PTHR46401:SF2">
    <property type="entry name" value="GLYCOSYLTRANSFERASE WBBK-RELATED"/>
    <property type="match status" value="1"/>
</dbReference>
<organism evidence="4 5">
    <name type="scientific">Pseudosulfitobacter pseudonitzschiae</name>
    <dbReference type="NCBI Taxonomy" id="1402135"/>
    <lineage>
        <taxon>Bacteria</taxon>
        <taxon>Pseudomonadati</taxon>
        <taxon>Pseudomonadota</taxon>
        <taxon>Alphaproteobacteria</taxon>
        <taxon>Rhodobacterales</taxon>
        <taxon>Roseobacteraceae</taxon>
        <taxon>Pseudosulfitobacter</taxon>
    </lineage>
</organism>
<dbReference type="GO" id="GO:0009103">
    <property type="term" value="P:lipopolysaccharide biosynthetic process"/>
    <property type="evidence" value="ECO:0007669"/>
    <property type="project" value="TreeGrafter"/>
</dbReference>
<dbReference type="Gene3D" id="3.40.50.2000">
    <property type="entry name" value="Glycogen Phosphorylase B"/>
    <property type="match status" value="2"/>
</dbReference>
<evidence type="ECO:0000259" key="2">
    <source>
        <dbReference type="Pfam" id="PF00534"/>
    </source>
</evidence>
<dbReference type="Pfam" id="PF00534">
    <property type="entry name" value="Glycos_transf_1"/>
    <property type="match status" value="1"/>
</dbReference>
<dbReference type="SUPFAM" id="SSF53756">
    <property type="entry name" value="UDP-Glycosyltransferase/glycogen phosphorylase"/>
    <property type="match status" value="1"/>
</dbReference>
<evidence type="ECO:0000256" key="1">
    <source>
        <dbReference type="ARBA" id="ARBA00022679"/>
    </source>
</evidence>
<proteinExistence type="predicted"/>
<evidence type="ECO:0000313" key="5">
    <source>
        <dbReference type="Proteomes" id="UP000027746"/>
    </source>
</evidence>
<dbReference type="PANTHER" id="PTHR46401">
    <property type="entry name" value="GLYCOSYLTRANSFERASE WBBK-RELATED"/>
    <property type="match status" value="1"/>
</dbReference>
<keyword evidence="5" id="KW-1185">Reference proteome</keyword>
<dbReference type="Proteomes" id="UP000027746">
    <property type="component" value="Unassembled WGS sequence"/>
</dbReference>
<gene>
    <name evidence="4" type="ORF">SUH3_09025</name>
</gene>
<dbReference type="GeneID" id="68868245"/>
<dbReference type="InterPro" id="IPR022623">
    <property type="entry name" value="Glyco_trans_4"/>
</dbReference>
<dbReference type="OrthoDB" id="9793726at2"/>
<reference evidence="4 5" key="1">
    <citation type="submission" date="2014-01" db="EMBL/GenBank/DDBJ databases">
        <title>Sulfitobacter sp. H3 (MCCC 1A00686) Genome Sequencing.</title>
        <authorList>
            <person name="Lai Q."/>
            <person name="Hong Z."/>
        </authorList>
    </citation>
    <scope>NUCLEOTIDE SEQUENCE [LARGE SCALE GENOMIC DNA]</scope>
    <source>
        <strain evidence="4 5">H3</strain>
    </source>
</reference>
<comment type="caution">
    <text evidence="4">The sequence shown here is derived from an EMBL/GenBank/DDBJ whole genome shotgun (WGS) entry which is preliminary data.</text>
</comment>
<dbReference type="GO" id="GO:0016757">
    <property type="term" value="F:glycosyltransferase activity"/>
    <property type="evidence" value="ECO:0007669"/>
    <property type="project" value="InterPro"/>
</dbReference>
<dbReference type="RefSeq" id="WP_037922352.1">
    <property type="nucleotide sequence ID" value="NZ_CP054599.1"/>
</dbReference>
<feature type="domain" description="Glycosyl transferase family 4" evidence="3">
    <location>
        <begin position="26"/>
        <end position="193"/>
    </location>
</feature>
<protein>
    <submittedName>
        <fullName evidence="4">Glycosyl transferase family 1</fullName>
    </submittedName>
</protein>
<sequence length="417" mass="46852">MKLLFVHQNMPGQYREFVQWLADTRDHDIIFLTQRRKPPLMKGVRELVYKAHHQASDDTYGLVKTWENAAGSGFGCAMAAQGLRDKEGWTPDIIIGHVGWGELTFMKEIYPDVPIIGFFEYYYSVTGGPVGFDPESPVSDHAPFIMQAHNTVPLVNIDRVDLAQCPTEWQKNRFPTAFHDKMYVCHDGIRTDTLLPNPDVELRLGRIDRPLTRADEIVTYVARNLETTRGFHQFMRALPGILEGRPNARVMVVGGNDTSYGGKSEHPNGLRGQMEAEVGDRVDWSRVHFLGQVPYDAYQKLIQISRCHIYLTMPFVLSWSLLESMSMQATIVASDVAPVREAITHGETGMLVDFFDPEALAAQVVDVLARPDAYAHLGPNARAHVVKTYDFLTVCLPEHLRQINALVPADKAIALPA</sequence>
<dbReference type="InterPro" id="IPR001296">
    <property type="entry name" value="Glyco_trans_1"/>
</dbReference>
<dbReference type="Pfam" id="PF12000">
    <property type="entry name" value="Glyco_trans_4_3"/>
    <property type="match status" value="1"/>
</dbReference>